<dbReference type="Pfam" id="PF00583">
    <property type="entry name" value="Acetyltransf_1"/>
    <property type="match status" value="1"/>
</dbReference>
<dbReference type="PROSITE" id="PS51186">
    <property type="entry name" value="GNAT"/>
    <property type="match status" value="1"/>
</dbReference>
<dbReference type="EMBL" id="BMJC01000001">
    <property type="protein sequence ID" value="GGA91391.1"/>
    <property type="molecule type" value="Genomic_DNA"/>
</dbReference>
<reference evidence="4" key="1">
    <citation type="journal article" date="2014" name="Int. J. Syst. Evol. Microbiol.">
        <title>Complete genome sequence of Corynebacterium casei LMG S-19264T (=DSM 44701T), isolated from a smear-ripened cheese.</title>
        <authorList>
            <consortium name="US DOE Joint Genome Institute (JGI-PGF)"/>
            <person name="Walter F."/>
            <person name="Albersmeier A."/>
            <person name="Kalinowski J."/>
            <person name="Ruckert C."/>
        </authorList>
    </citation>
    <scope>NUCLEOTIDE SEQUENCE</scope>
    <source>
        <strain evidence="4">CGMCC 1.15448</strain>
    </source>
</reference>
<sequence length="170" mass="18486">MDNIVDPGCISPISIRAILPADNPVIAAIIRGTLTEFGQNRPGTAYYDAAIDDMYSSFQTPGSRYHVSLFNGQIIGGGGVYPSNGLPTGIAELVKMYLHPSARGMGAGKRLIEACVEFARQYGYKQLYLETMPEFGTAVAIYEKFGFRYLSGPLGNTGHYGCTVWMLKDL</sequence>
<keyword evidence="2" id="KW-0012">Acyltransferase</keyword>
<evidence type="ECO:0000256" key="2">
    <source>
        <dbReference type="ARBA" id="ARBA00023315"/>
    </source>
</evidence>
<organism evidence="4 5">
    <name type="scientific">Puia dinghuensis</name>
    <dbReference type="NCBI Taxonomy" id="1792502"/>
    <lineage>
        <taxon>Bacteria</taxon>
        <taxon>Pseudomonadati</taxon>
        <taxon>Bacteroidota</taxon>
        <taxon>Chitinophagia</taxon>
        <taxon>Chitinophagales</taxon>
        <taxon>Chitinophagaceae</taxon>
        <taxon>Puia</taxon>
    </lineage>
</organism>
<dbReference type="CDD" id="cd04301">
    <property type="entry name" value="NAT_SF"/>
    <property type="match status" value="1"/>
</dbReference>
<gene>
    <name evidence="4" type="primary">yjgM</name>
    <name evidence="4" type="ORF">GCM10011511_13420</name>
</gene>
<dbReference type="RefSeq" id="WP_188929786.1">
    <property type="nucleotide sequence ID" value="NZ_BMJC01000001.1"/>
</dbReference>
<comment type="caution">
    <text evidence="4">The sequence shown here is derived from an EMBL/GenBank/DDBJ whole genome shotgun (WGS) entry which is preliminary data.</text>
</comment>
<dbReference type="PANTHER" id="PTHR43877">
    <property type="entry name" value="AMINOALKYLPHOSPHONATE N-ACETYLTRANSFERASE-RELATED-RELATED"/>
    <property type="match status" value="1"/>
</dbReference>
<name>A0A8J2XSJ4_9BACT</name>
<dbReference type="InterPro" id="IPR016181">
    <property type="entry name" value="Acyl_CoA_acyltransferase"/>
</dbReference>
<dbReference type="AlphaFoldDB" id="A0A8J2XSJ4"/>
<evidence type="ECO:0000313" key="4">
    <source>
        <dbReference type="EMBL" id="GGA91391.1"/>
    </source>
</evidence>
<accession>A0A8J2XSJ4</accession>
<keyword evidence="5" id="KW-1185">Reference proteome</keyword>
<dbReference type="Gene3D" id="3.40.630.30">
    <property type="match status" value="1"/>
</dbReference>
<protein>
    <submittedName>
        <fullName evidence="4">N-acetyltransferase</fullName>
    </submittedName>
</protein>
<dbReference type="InterPro" id="IPR050832">
    <property type="entry name" value="Bact_Acetyltransf"/>
</dbReference>
<proteinExistence type="predicted"/>
<dbReference type="Proteomes" id="UP000607559">
    <property type="component" value="Unassembled WGS sequence"/>
</dbReference>
<evidence type="ECO:0000259" key="3">
    <source>
        <dbReference type="PROSITE" id="PS51186"/>
    </source>
</evidence>
<evidence type="ECO:0000313" key="5">
    <source>
        <dbReference type="Proteomes" id="UP000607559"/>
    </source>
</evidence>
<feature type="domain" description="N-acetyltransferase" evidence="3">
    <location>
        <begin position="13"/>
        <end position="170"/>
    </location>
</feature>
<reference evidence="4" key="2">
    <citation type="submission" date="2020-09" db="EMBL/GenBank/DDBJ databases">
        <authorList>
            <person name="Sun Q."/>
            <person name="Zhou Y."/>
        </authorList>
    </citation>
    <scope>NUCLEOTIDE SEQUENCE</scope>
    <source>
        <strain evidence="4">CGMCC 1.15448</strain>
    </source>
</reference>
<evidence type="ECO:0000256" key="1">
    <source>
        <dbReference type="ARBA" id="ARBA00022679"/>
    </source>
</evidence>
<keyword evidence="1" id="KW-0808">Transferase</keyword>
<dbReference type="SUPFAM" id="SSF55729">
    <property type="entry name" value="Acyl-CoA N-acyltransferases (Nat)"/>
    <property type="match status" value="1"/>
</dbReference>
<dbReference type="GO" id="GO:0016747">
    <property type="term" value="F:acyltransferase activity, transferring groups other than amino-acyl groups"/>
    <property type="evidence" value="ECO:0007669"/>
    <property type="project" value="InterPro"/>
</dbReference>
<dbReference type="InterPro" id="IPR000182">
    <property type="entry name" value="GNAT_dom"/>
</dbReference>